<dbReference type="PANTHER" id="PTHR48443">
    <property type="entry name" value="DNA-DIRECTED RNA POLYMERASE SUBUNIT BETA"/>
    <property type="match status" value="1"/>
</dbReference>
<dbReference type="Gene3D" id="1.10.150.390">
    <property type="match status" value="1"/>
</dbReference>
<dbReference type="Proteomes" id="UP000237347">
    <property type="component" value="Unassembled WGS sequence"/>
</dbReference>
<evidence type="ECO:0000313" key="2">
    <source>
        <dbReference type="Proteomes" id="UP000237347"/>
    </source>
</evidence>
<dbReference type="AlphaFoldDB" id="A0AAW0K9I2"/>
<sequence length="133" mass="15187">MNLEKRIEGWNKSITKIIGIPWRFLIGAELTIVQGRRTLEEAICYRAILLGITKASLNTQSFISEASFQETARVLVKAALWGHINWLKGLKENVVLGGMIPVGMKFNRLVQHSRQHTNIRLETKNNKLFEAKM</sequence>
<keyword evidence="1" id="KW-0804">Transcription</keyword>
<protein>
    <submittedName>
        <fullName evidence="1">Dna-directed rna polymerase subunit beta</fullName>
    </submittedName>
</protein>
<dbReference type="PANTHER" id="PTHR48443:SF2">
    <property type="entry name" value="DNA-DIRECTED RNA POLYMERASE SUBUNIT BETA"/>
    <property type="match status" value="1"/>
</dbReference>
<proteinExistence type="predicted"/>
<gene>
    <name evidence="1" type="primary">rpoC2_1</name>
    <name evidence="1" type="ORF">CFP56_023276</name>
</gene>
<name>A0AAW0K9I2_QUESU</name>
<comment type="caution">
    <text evidence="1">The sequence shown here is derived from an EMBL/GenBank/DDBJ whole genome shotgun (WGS) entry which is preliminary data.</text>
</comment>
<dbReference type="GO" id="GO:0000428">
    <property type="term" value="C:DNA-directed RNA polymerase complex"/>
    <property type="evidence" value="ECO:0007669"/>
    <property type="project" value="UniProtKB-KW"/>
</dbReference>
<keyword evidence="2" id="KW-1185">Reference proteome</keyword>
<organism evidence="1 2">
    <name type="scientific">Quercus suber</name>
    <name type="common">Cork oak</name>
    <dbReference type="NCBI Taxonomy" id="58331"/>
    <lineage>
        <taxon>Eukaryota</taxon>
        <taxon>Viridiplantae</taxon>
        <taxon>Streptophyta</taxon>
        <taxon>Embryophyta</taxon>
        <taxon>Tracheophyta</taxon>
        <taxon>Spermatophyta</taxon>
        <taxon>Magnoliopsida</taxon>
        <taxon>eudicotyledons</taxon>
        <taxon>Gunneridae</taxon>
        <taxon>Pentapetalae</taxon>
        <taxon>rosids</taxon>
        <taxon>fabids</taxon>
        <taxon>Fagales</taxon>
        <taxon>Fagaceae</taxon>
        <taxon>Quercus</taxon>
    </lineage>
</organism>
<keyword evidence="1" id="KW-0240">DNA-directed RNA polymerase</keyword>
<dbReference type="EMBL" id="PKMF04000367">
    <property type="protein sequence ID" value="KAK7835674.1"/>
    <property type="molecule type" value="Genomic_DNA"/>
</dbReference>
<accession>A0AAW0K9I2</accession>
<evidence type="ECO:0000313" key="1">
    <source>
        <dbReference type="EMBL" id="KAK7835674.1"/>
    </source>
</evidence>
<dbReference type="SUPFAM" id="SSF64484">
    <property type="entry name" value="beta and beta-prime subunits of DNA dependent RNA-polymerase"/>
    <property type="match status" value="1"/>
</dbReference>
<reference evidence="1 2" key="1">
    <citation type="journal article" date="2018" name="Sci. Data">
        <title>The draft genome sequence of cork oak.</title>
        <authorList>
            <person name="Ramos A.M."/>
            <person name="Usie A."/>
            <person name="Barbosa P."/>
            <person name="Barros P.M."/>
            <person name="Capote T."/>
            <person name="Chaves I."/>
            <person name="Simoes F."/>
            <person name="Abreu I."/>
            <person name="Carrasquinho I."/>
            <person name="Faro C."/>
            <person name="Guimaraes J.B."/>
            <person name="Mendonca D."/>
            <person name="Nobrega F."/>
            <person name="Rodrigues L."/>
            <person name="Saibo N.J.M."/>
            <person name="Varela M.C."/>
            <person name="Egas C."/>
            <person name="Matos J."/>
            <person name="Miguel C.M."/>
            <person name="Oliveira M.M."/>
            <person name="Ricardo C.P."/>
            <person name="Goncalves S."/>
        </authorList>
    </citation>
    <scope>NUCLEOTIDE SEQUENCE [LARGE SCALE GENOMIC DNA]</scope>
    <source>
        <strain evidence="2">cv. HL8</strain>
    </source>
</reference>